<dbReference type="InterPro" id="IPR029028">
    <property type="entry name" value="Alpha/beta_knot_MTases"/>
</dbReference>
<dbReference type="InterPro" id="IPR013123">
    <property type="entry name" value="SpoU_subst-bd"/>
</dbReference>
<evidence type="ECO:0000313" key="6">
    <source>
        <dbReference type="Proteomes" id="UP001195483"/>
    </source>
</evidence>
<dbReference type="GO" id="GO:0008173">
    <property type="term" value="F:RNA methyltransferase activity"/>
    <property type="evidence" value="ECO:0007669"/>
    <property type="project" value="InterPro"/>
</dbReference>
<dbReference type="PANTHER" id="PTHR46429:SF1">
    <property type="entry name" value="23S RRNA (GUANOSINE-2'-O-)-METHYLTRANSFERASE RLMB"/>
    <property type="match status" value="1"/>
</dbReference>
<dbReference type="SMART" id="SM00967">
    <property type="entry name" value="SpoU_sub_bind"/>
    <property type="match status" value="1"/>
</dbReference>
<dbReference type="NCBIfam" id="TIGR00186">
    <property type="entry name" value="rRNA_methyl_3"/>
    <property type="match status" value="1"/>
</dbReference>
<gene>
    <name evidence="5" type="ORF">CHS0354_024026</name>
</gene>
<dbReference type="GO" id="GO:0032259">
    <property type="term" value="P:methylation"/>
    <property type="evidence" value="ECO:0007669"/>
    <property type="project" value="UniProtKB-KW"/>
</dbReference>
<dbReference type="SUPFAM" id="SSF55315">
    <property type="entry name" value="L30e-like"/>
    <property type="match status" value="1"/>
</dbReference>
<evidence type="ECO:0000259" key="4">
    <source>
        <dbReference type="SMART" id="SM00967"/>
    </source>
</evidence>
<evidence type="ECO:0000313" key="5">
    <source>
        <dbReference type="EMBL" id="KAK3582479.1"/>
    </source>
</evidence>
<comment type="similarity">
    <text evidence="1">Belongs to the class IV-like SAM-binding methyltransferase superfamily. RNA methyltransferase TrmH family.</text>
</comment>
<dbReference type="InterPro" id="IPR004441">
    <property type="entry name" value="rRNA_MeTrfase_TrmH"/>
</dbReference>
<reference evidence="5" key="2">
    <citation type="journal article" date="2021" name="Genome Biol. Evol.">
        <title>Developing a high-quality reference genome for a parasitic bivalve with doubly uniparental inheritance (Bivalvia: Unionida).</title>
        <authorList>
            <person name="Smith C.H."/>
        </authorList>
    </citation>
    <scope>NUCLEOTIDE SEQUENCE</scope>
    <source>
        <strain evidence="5">CHS0354</strain>
        <tissue evidence="5">Mantle</tissue>
    </source>
</reference>
<protein>
    <recommendedName>
        <fullName evidence="4">RNA 2-O ribose methyltransferase substrate binding domain-containing protein</fullName>
    </recommendedName>
</protein>
<dbReference type="Pfam" id="PF00588">
    <property type="entry name" value="SpoU_methylase"/>
    <property type="match status" value="1"/>
</dbReference>
<dbReference type="FunFam" id="3.40.1280.10:FF:000008">
    <property type="entry name" value="Group 3 RNA methyltransferase TrmH"/>
    <property type="match status" value="1"/>
</dbReference>
<reference evidence="5" key="3">
    <citation type="submission" date="2023-05" db="EMBL/GenBank/DDBJ databases">
        <authorList>
            <person name="Smith C.H."/>
        </authorList>
    </citation>
    <scope>NUCLEOTIDE SEQUENCE</scope>
    <source>
        <strain evidence="5">CHS0354</strain>
        <tissue evidence="5">Mantle</tissue>
    </source>
</reference>
<reference evidence="5" key="1">
    <citation type="journal article" date="2021" name="Genome Biol. Evol.">
        <title>A High-Quality Reference Genome for a Parasitic Bivalve with Doubly Uniparental Inheritance (Bivalvia: Unionida).</title>
        <authorList>
            <person name="Smith C.H."/>
        </authorList>
    </citation>
    <scope>NUCLEOTIDE SEQUENCE</scope>
    <source>
        <strain evidence="5">CHS0354</strain>
    </source>
</reference>
<dbReference type="Gene3D" id="3.40.1280.10">
    <property type="match status" value="1"/>
</dbReference>
<evidence type="ECO:0000256" key="1">
    <source>
        <dbReference type="ARBA" id="ARBA00007228"/>
    </source>
</evidence>
<dbReference type="GO" id="GO:0006396">
    <property type="term" value="P:RNA processing"/>
    <property type="evidence" value="ECO:0007669"/>
    <property type="project" value="InterPro"/>
</dbReference>
<organism evidence="5 6">
    <name type="scientific">Potamilus streckersoni</name>
    <dbReference type="NCBI Taxonomy" id="2493646"/>
    <lineage>
        <taxon>Eukaryota</taxon>
        <taxon>Metazoa</taxon>
        <taxon>Spiralia</taxon>
        <taxon>Lophotrochozoa</taxon>
        <taxon>Mollusca</taxon>
        <taxon>Bivalvia</taxon>
        <taxon>Autobranchia</taxon>
        <taxon>Heteroconchia</taxon>
        <taxon>Palaeoheterodonta</taxon>
        <taxon>Unionida</taxon>
        <taxon>Unionoidea</taxon>
        <taxon>Unionidae</taxon>
        <taxon>Ambleminae</taxon>
        <taxon>Lampsilini</taxon>
        <taxon>Potamilus</taxon>
    </lineage>
</organism>
<comment type="caution">
    <text evidence="5">The sequence shown here is derived from an EMBL/GenBank/DDBJ whole genome shotgun (WGS) entry which is preliminary data.</text>
</comment>
<evidence type="ECO:0000256" key="2">
    <source>
        <dbReference type="ARBA" id="ARBA00022603"/>
    </source>
</evidence>
<dbReference type="Proteomes" id="UP001195483">
    <property type="component" value="Unassembled WGS sequence"/>
</dbReference>
<name>A0AAE0VLN8_9BIVA</name>
<accession>A0AAE0VLN8</accession>
<feature type="domain" description="RNA 2-O ribose methyltransferase substrate binding" evidence="4">
    <location>
        <begin position="3"/>
        <end position="79"/>
    </location>
</feature>
<dbReference type="InterPro" id="IPR029064">
    <property type="entry name" value="Ribosomal_eL30-like_sf"/>
</dbReference>
<proteinExistence type="inferred from homology"/>
<dbReference type="Pfam" id="PF08032">
    <property type="entry name" value="SpoU_sub_bind"/>
    <property type="match status" value="1"/>
</dbReference>
<dbReference type="Gene3D" id="3.30.1330.30">
    <property type="match status" value="1"/>
</dbReference>
<dbReference type="CDD" id="cd18103">
    <property type="entry name" value="SpoU-like_RlmB"/>
    <property type="match status" value="1"/>
</dbReference>
<dbReference type="InterPro" id="IPR029026">
    <property type="entry name" value="tRNA_m1G_MTases_N"/>
</dbReference>
<dbReference type="AlphaFoldDB" id="A0AAE0VLN8"/>
<evidence type="ECO:0000256" key="3">
    <source>
        <dbReference type="ARBA" id="ARBA00022679"/>
    </source>
</evidence>
<dbReference type="InterPro" id="IPR001537">
    <property type="entry name" value="SpoU_MeTrfase"/>
</dbReference>
<dbReference type="SUPFAM" id="SSF75217">
    <property type="entry name" value="alpha/beta knot"/>
    <property type="match status" value="1"/>
</dbReference>
<sequence length="249" mass="27034">MNTIYGRNTILETLNSHPESISKVYVQISKHDTKITEILIKAKQKSIAVGKASSQKLTAICNTDKHQGVCAIISHIQVVPLRTLLENLQNTPKKILFAILDCIQDPHNMGAIIRTAECAGADAVLIPKDNSAPLNATVHKTSAGAISHIPVCKIGNVAQTIEELKKHNIWVVGSDSDEHSQIYTSFDFNQHVAVVIGSEGNGIRPLVKRGCDAIVHIPLFGKISSLNASVAAGILFFEILRQRTNHLTS</sequence>
<keyword evidence="6" id="KW-1185">Reference proteome</keyword>
<keyword evidence="2" id="KW-0489">Methyltransferase</keyword>
<keyword evidence="3" id="KW-0808">Transferase</keyword>
<dbReference type="EMBL" id="JAEAOA010001427">
    <property type="protein sequence ID" value="KAK3582479.1"/>
    <property type="molecule type" value="Genomic_DNA"/>
</dbReference>
<dbReference type="GO" id="GO:0005829">
    <property type="term" value="C:cytosol"/>
    <property type="evidence" value="ECO:0007669"/>
    <property type="project" value="TreeGrafter"/>
</dbReference>
<dbReference type="PANTHER" id="PTHR46429">
    <property type="entry name" value="23S RRNA (GUANOSINE-2'-O-)-METHYLTRANSFERASE RLMB"/>
    <property type="match status" value="1"/>
</dbReference>
<dbReference type="GO" id="GO:0003723">
    <property type="term" value="F:RNA binding"/>
    <property type="evidence" value="ECO:0007669"/>
    <property type="project" value="InterPro"/>
</dbReference>